<dbReference type="InParanoid" id="A0A6P8I9N6"/>
<accession>A0A6P8I9N6</accession>
<evidence type="ECO:0000313" key="1">
    <source>
        <dbReference type="Proteomes" id="UP000515163"/>
    </source>
</evidence>
<sequence>MHHPINVVVTDQYNHVLFPRKRYRRMRNQGGMWYWVPFASTASSKEIIFTEFANPFYFPKNKQMRIWYGEDLTNWGESDNYGRVCVNVYAKFLK</sequence>
<evidence type="ECO:0000313" key="2">
    <source>
        <dbReference type="RefSeq" id="XP_031561355.1"/>
    </source>
</evidence>
<reference evidence="2" key="1">
    <citation type="submission" date="2025-08" db="UniProtKB">
        <authorList>
            <consortium name="RefSeq"/>
        </authorList>
    </citation>
    <scope>IDENTIFICATION</scope>
    <source>
        <tissue evidence="2">Tentacle</tissue>
    </source>
</reference>
<protein>
    <submittedName>
        <fullName evidence="2">Uncharacterized protein LOC116297288</fullName>
    </submittedName>
</protein>
<gene>
    <name evidence="2" type="primary">LOC116297288</name>
</gene>
<dbReference type="AlphaFoldDB" id="A0A6P8I9N6"/>
<organism evidence="1 2">
    <name type="scientific">Actinia tenebrosa</name>
    <name type="common">Australian red waratah sea anemone</name>
    <dbReference type="NCBI Taxonomy" id="6105"/>
    <lineage>
        <taxon>Eukaryota</taxon>
        <taxon>Metazoa</taxon>
        <taxon>Cnidaria</taxon>
        <taxon>Anthozoa</taxon>
        <taxon>Hexacorallia</taxon>
        <taxon>Actiniaria</taxon>
        <taxon>Actiniidae</taxon>
        <taxon>Actinia</taxon>
    </lineage>
</organism>
<dbReference type="GeneID" id="116297288"/>
<dbReference type="Proteomes" id="UP000515163">
    <property type="component" value="Unplaced"/>
</dbReference>
<dbReference type="KEGG" id="aten:116297288"/>
<keyword evidence="1" id="KW-1185">Reference proteome</keyword>
<dbReference type="OrthoDB" id="6022142at2759"/>
<dbReference type="RefSeq" id="XP_031561355.1">
    <property type="nucleotide sequence ID" value="XM_031705495.1"/>
</dbReference>
<name>A0A6P8I9N6_ACTTE</name>
<proteinExistence type="predicted"/>